<evidence type="ECO:0000256" key="1">
    <source>
        <dbReference type="SAM" id="MobiDB-lite"/>
    </source>
</evidence>
<sequence>MPRFFSHLAALVAPLPRVSMLFTRRSSNSSLFRLFGGAPRESAIASLVASHSSSSASTSVPSNDVALLNSTVAKISPAAKSYDSSLSIQAPGVPSAPRLPSILADVVRSDRRRAAFRLERIESTLNDDAPSTTTTPISSTIKPVSSTSFKHPRGVAAATTALPTSSIPFPRKPTRASKANSVLPSSSVRSDLFQPKKNKTAALLALLPSAMAEIEKEEEPEEEPKSEDETSTDPRFVDLRSITRPRQKLRASRRKVDDGRWLVLTALDNSIVAREVAVAEAMEKASAVLEERRRPFLEIDDEDDDTDYFARLPSWSDSKL</sequence>
<feature type="region of interest" description="Disordered" evidence="1">
    <location>
        <begin position="126"/>
        <end position="188"/>
    </location>
</feature>
<keyword evidence="3" id="KW-1185">Reference proteome</keyword>
<protein>
    <submittedName>
        <fullName evidence="2">BQ2448_5199 protein</fullName>
    </submittedName>
</protein>
<feature type="compositionally biased region" description="Low complexity" evidence="1">
    <location>
        <begin position="130"/>
        <end position="148"/>
    </location>
</feature>
<dbReference type="EMBL" id="FMSP01000002">
    <property type="protein sequence ID" value="SCV67588.1"/>
    <property type="molecule type" value="Genomic_DNA"/>
</dbReference>
<dbReference type="STRING" id="269621.A0A238F8U1"/>
<gene>
    <name evidence="2" type="ORF">BQ2448_5199</name>
</gene>
<dbReference type="AlphaFoldDB" id="A0A238F8U1"/>
<organism evidence="2 3">
    <name type="scientific">Microbotryum intermedium</name>
    <dbReference type="NCBI Taxonomy" id="269621"/>
    <lineage>
        <taxon>Eukaryota</taxon>
        <taxon>Fungi</taxon>
        <taxon>Dikarya</taxon>
        <taxon>Basidiomycota</taxon>
        <taxon>Pucciniomycotina</taxon>
        <taxon>Microbotryomycetes</taxon>
        <taxon>Microbotryales</taxon>
        <taxon>Microbotryaceae</taxon>
        <taxon>Microbotryum</taxon>
    </lineage>
</organism>
<name>A0A238F8U1_9BASI</name>
<dbReference type="Proteomes" id="UP000198372">
    <property type="component" value="Unassembled WGS sequence"/>
</dbReference>
<accession>A0A238F8U1</accession>
<feature type="region of interest" description="Disordered" evidence="1">
    <location>
        <begin position="214"/>
        <end position="235"/>
    </location>
</feature>
<feature type="compositionally biased region" description="Polar residues" evidence="1">
    <location>
        <begin position="177"/>
        <end position="188"/>
    </location>
</feature>
<reference evidence="3" key="1">
    <citation type="submission" date="2016-09" db="EMBL/GenBank/DDBJ databases">
        <authorList>
            <person name="Jeantristanb JTB J.-T."/>
            <person name="Ricardo R."/>
        </authorList>
    </citation>
    <scope>NUCLEOTIDE SEQUENCE [LARGE SCALE GENOMIC DNA]</scope>
</reference>
<dbReference type="OrthoDB" id="2537842at2759"/>
<feature type="compositionally biased region" description="Acidic residues" evidence="1">
    <location>
        <begin position="215"/>
        <end position="231"/>
    </location>
</feature>
<proteinExistence type="predicted"/>
<evidence type="ECO:0000313" key="2">
    <source>
        <dbReference type="EMBL" id="SCV67588.1"/>
    </source>
</evidence>
<evidence type="ECO:0000313" key="3">
    <source>
        <dbReference type="Proteomes" id="UP000198372"/>
    </source>
</evidence>